<organism evidence="8 9">
    <name type="scientific">Lachnellula arida</name>
    <dbReference type="NCBI Taxonomy" id="1316785"/>
    <lineage>
        <taxon>Eukaryota</taxon>
        <taxon>Fungi</taxon>
        <taxon>Dikarya</taxon>
        <taxon>Ascomycota</taxon>
        <taxon>Pezizomycotina</taxon>
        <taxon>Leotiomycetes</taxon>
        <taxon>Helotiales</taxon>
        <taxon>Lachnaceae</taxon>
        <taxon>Lachnellula</taxon>
    </lineage>
</organism>
<dbReference type="InterPro" id="IPR006162">
    <property type="entry name" value="Ppantetheine_attach_site"/>
</dbReference>
<dbReference type="NCBIfam" id="TIGR04532">
    <property type="entry name" value="PT_fungal_PKS"/>
    <property type="match status" value="1"/>
</dbReference>
<dbReference type="Pfam" id="PF00698">
    <property type="entry name" value="Acyl_transf_1"/>
    <property type="match status" value="1"/>
</dbReference>
<comment type="caution">
    <text evidence="8">The sequence shown here is derived from an EMBL/GenBank/DDBJ whole genome shotgun (WGS) entry which is preliminary data.</text>
</comment>
<dbReference type="PANTHER" id="PTHR43775">
    <property type="entry name" value="FATTY ACID SYNTHASE"/>
    <property type="match status" value="1"/>
</dbReference>
<dbReference type="Gene3D" id="3.30.70.3290">
    <property type="match status" value="1"/>
</dbReference>
<dbReference type="Pfam" id="PF00109">
    <property type="entry name" value="ketoacyl-synt"/>
    <property type="match status" value="1"/>
</dbReference>
<feature type="domain" description="Ketosynthase family 3 (KS3)" evidence="6">
    <location>
        <begin position="379"/>
        <end position="812"/>
    </location>
</feature>
<dbReference type="GO" id="GO:0004315">
    <property type="term" value="F:3-oxoacyl-[acyl-carrier-protein] synthase activity"/>
    <property type="evidence" value="ECO:0007669"/>
    <property type="project" value="InterPro"/>
</dbReference>
<dbReference type="Pfam" id="PF22621">
    <property type="entry name" value="CurL-like_PKS_C"/>
    <property type="match status" value="1"/>
</dbReference>
<dbReference type="InterPro" id="IPR016035">
    <property type="entry name" value="Acyl_Trfase/lysoPLipase"/>
</dbReference>
<protein>
    <submittedName>
        <fullName evidence="8">Conidial pigment polyketide synthase alb1</fullName>
    </submittedName>
</protein>
<dbReference type="SUPFAM" id="SSF53474">
    <property type="entry name" value="alpha/beta-Hydrolases"/>
    <property type="match status" value="1"/>
</dbReference>
<dbReference type="SMART" id="SM00825">
    <property type="entry name" value="PKS_KS"/>
    <property type="match status" value="1"/>
</dbReference>
<keyword evidence="9" id="KW-1185">Reference proteome</keyword>
<dbReference type="PROSITE" id="PS52004">
    <property type="entry name" value="KS3_2"/>
    <property type="match status" value="1"/>
</dbReference>
<dbReference type="SUPFAM" id="SSF55048">
    <property type="entry name" value="Probable ACP-binding domain of malonyl-CoA ACP transacylase"/>
    <property type="match status" value="1"/>
</dbReference>
<dbReference type="PROSITE" id="PS50075">
    <property type="entry name" value="CARRIER"/>
    <property type="match status" value="2"/>
</dbReference>
<dbReference type="SMART" id="SM00823">
    <property type="entry name" value="PKS_PP"/>
    <property type="match status" value="1"/>
</dbReference>
<dbReference type="PROSITE" id="PS00012">
    <property type="entry name" value="PHOSPHOPANTETHEINE"/>
    <property type="match status" value="1"/>
</dbReference>
<dbReference type="InterPro" id="IPR014043">
    <property type="entry name" value="Acyl_transferase_dom"/>
</dbReference>
<dbReference type="Pfam" id="PF00975">
    <property type="entry name" value="Thioesterase"/>
    <property type="match status" value="1"/>
</dbReference>
<dbReference type="InterPro" id="IPR001227">
    <property type="entry name" value="Ac_transferase_dom_sf"/>
</dbReference>
<feature type="region of interest" description="C-terminal hotdog fold" evidence="4">
    <location>
        <begin position="1460"/>
        <end position="1620"/>
    </location>
</feature>
<feature type="active site" description="Proton acceptor; for dehydratase activity" evidence="4">
    <location>
        <position position="1330"/>
    </location>
</feature>
<evidence type="ECO:0000259" key="5">
    <source>
        <dbReference type="PROSITE" id="PS50075"/>
    </source>
</evidence>
<dbReference type="Pfam" id="PF00550">
    <property type="entry name" value="PP-binding"/>
    <property type="match status" value="2"/>
</dbReference>
<dbReference type="InterPro" id="IPR030918">
    <property type="entry name" value="PT_fungal_PKS"/>
</dbReference>
<dbReference type="InterPro" id="IPR016039">
    <property type="entry name" value="Thiolase-like"/>
</dbReference>
<evidence type="ECO:0000256" key="4">
    <source>
        <dbReference type="PROSITE-ProRule" id="PRU01363"/>
    </source>
</evidence>
<dbReference type="SMART" id="SM00827">
    <property type="entry name" value="PKS_AT"/>
    <property type="match status" value="1"/>
</dbReference>
<dbReference type="InterPro" id="IPR020841">
    <property type="entry name" value="PKS_Beta-ketoAc_synthase_dom"/>
</dbReference>
<dbReference type="InterPro" id="IPR018201">
    <property type="entry name" value="Ketoacyl_synth_AS"/>
</dbReference>
<evidence type="ECO:0000256" key="2">
    <source>
        <dbReference type="ARBA" id="ARBA00022553"/>
    </source>
</evidence>
<dbReference type="InterPro" id="IPR014030">
    <property type="entry name" value="Ketoacyl_synth_N"/>
</dbReference>
<keyword evidence="1" id="KW-0596">Phosphopantetheine</keyword>
<dbReference type="InterPro" id="IPR050091">
    <property type="entry name" value="PKS_NRPS_Biosynth_Enz"/>
</dbReference>
<sequence length="2094" mass="229944">MDKSTQSTPVRTIILFGDLTYGFQQDLKCLLHIKDNANLLDFFNRVSLELRRECTLLTQREQDWLPRFTNLIDLVHNMDTAEGVPVIRFAMLCVYQIGRFIRHFGKPTAVYPRSDETYLLGICAGSFTAAAISTSQSIIELIPAGVEAVIQAFRTGLHSFKLQLELEVSGCTTLRSCSAVVSLSEQRVAALIEDYFSKSGIPKRYRPFITAVSPASVTVSGKPRILESLLGSATPQTHFLPIETLFHAPHLFGADDIDEIARTQGDEDLGIYNARIPIISPVSGALVQEGSLGATLRQAIHDTLSEQIRWDKIIVSCKELTSQDTTFQEYLILPCASNAGLLISSGIRSLEGRGSSISDVLNNRLDKAQPSKPTGRLRDSKIAVVGFSGRFPDAASNDEFWQVLRSGKDTHRTIPKDRYDWEAHFDPSGEAKNTSRVKYGCFIDKPGMFDAPFFHLSPKEAQDTDPAQRLALMTTYEALEMAGFVPDRTPSTQRDRVGVFFGTTSDDWREVNSGQDIGTYFIPGGNRAFIPGRITYVFRFSGPSISVDTACSSSFAALHTACHSLWQGGCDTAVAGGTNILTNPDNFAGLDRGHFLSTTGNCNAFDDEASGYCRADAVACVVLKRLEDAEADNDPVFGVIAGVDTNHCGSTESITRPHEDDQLSLFKRILQRSNTNPNEVSYVEMHGTGTQAGDAAEMSSVLAAVVPDGERKSRQALYLGATKANVGHAESASGVSGLIKVLMMLRHDEIPPHVGIKTRINRNYPLDLAKRNVHIAMQPTPWRKDHILSGKRVILLNNFSAAGGNTAVLLEDAPGSQRDDSDVDPRGLHLVVLTANNPKSLKANMSALLVYLDNNPHISLPALSYTTTSRRPHHKFRVASLGNDIDSIKDNLRLQLEQSEDVSAFQIAKKQPQTCFVFTGQGTFYDGLGKQLFETIGSFREHILRFDQISRQHGFPSFLSFMTSEPCEAGAEEAEIVTTHVALVCVQMALYHLWISWGILPSCITGHSLGEYASFYAAGILSASDVIYLVGIRANLLLLHCVKGSHPMLSVKASVPAIHHIISASSCEIACINSPTSTVLSGPSQEIGIVARIIRSESLDCVPLALPYGFHSRQVEPLIEEFAIKASKLEYQAPQVPYISPLLSRAVSAGEAGVLDGAYLSRACRAPVDFCGAIEVARSAGVVCEKTKWLELGVHPVCSSFIKQIMGSTAATIPSLRRAVDSWETMVPAVQAFYLEGHRIEWNEYHRDFATSHRVLSLPSYRWDLKNYWITYRGNFCLHKGDDDVPLPPKPYLSSSVHRTLEECHGTEQSTLLAESELHDLRLYPILEGHKVNGVAICPSSLYADIALTVGRYLLEGNGRLVDGGLNCADMQIDRPFISSPDSNSQLLRVSATADWPRGEILLKFFSVDAQLKKLTDHAVCTIKTALTSSTVWLSDWQRLNHLIQSRITSLRRGVDDGASHRLKRGLIYKLFGSLVDYGNCYQGIQEVILDADALEATARVSFQVRDEGFLFNPCWIDSLGHIAGFIMNGTNSLELKNSVFVNSGNERGDMYVGDTYILQDSTIIGIVEGVKRVPKSILGHLLPSQPRLHSEELRQHPAQKPSMASPQLKVAQVPLSKQQNLPVLAKNATGTLFKSIVCQEAGIDIAELSSDTAFADLGIDSLLSLDISSRLQKELGLDVTASSFIAFPTLNEMLNYVAPPDPSSSPVFDDSTQISNEDDDLGNETEITSADARFEVMRTIRAAIAEAVGIPLQDLTASTNLAELGVDSLLSLDKIGELQKLGVDDPLKLFQPHFSLQEIENTLFPKPSVTLHQVVAKDKIPDLFPLTTLDEGPYATSVRLQGSPSNARKNLFLFPDGAGSASSYMSLPEISSNVVVYGLTCPWLKTPQDLRCSLPQYVSKFITEITRIQPNGPYSFAGWSAGGILAYEAAQQLALSSQKIAHLIIFDTPNPVGIQSPPEHMYDFLESLGMFGLPGRQPPSWLRPHFRAFIAMLDKYQPVPFKGKTVPTTRLIYARDGLCKTSGDPRPDEQLDDTREMKWLLNNRTDFSGAGWRDLLGEQNLEVDVINDTNHYDMLTKAESAMMASQLVRGYLS</sequence>
<feature type="region of interest" description="N-terminal hotdog fold" evidence="4">
    <location>
        <begin position="1298"/>
        <end position="1430"/>
    </location>
</feature>
<evidence type="ECO:0000313" key="8">
    <source>
        <dbReference type="EMBL" id="TVY19769.1"/>
    </source>
</evidence>
<dbReference type="EMBL" id="QGMF01000088">
    <property type="protein sequence ID" value="TVY19769.1"/>
    <property type="molecule type" value="Genomic_DNA"/>
</dbReference>
<dbReference type="Gene3D" id="3.40.50.1820">
    <property type="entry name" value="alpha/beta hydrolase"/>
    <property type="match status" value="1"/>
</dbReference>
<gene>
    <name evidence="8" type="primary">alb1_0</name>
    <name evidence="8" type="ORF">LARI1_G002601</name>
</gene>
<dbReference type="CDD" id="cd00833">
    <property type="entry name" value="PKS"/>
    <property type="match status" value="1"/>
</dbReference>
<dbReference type="InterPro" id="IPR029058">
    <property type="entry name" value="AB_hydrolase_fold"/>
</dbReference>
<feature type="domain" description="Carrier" evidence="5">
    <location>
        <begin position="1628"/>
        <end position="1702"/>
    </location>
</feature>
<dbReference type="Gene3D" id="3.40.366.10">
    <property type="entry name" value="Malonyl-Coenzyme A Acyl Carrier Protein, domain 2"/>
    <property type="match status" value="2"/>
</dbReference>
<feature type="active site" description="Proton donor; for dehydratase activity" evidence="4">
    <location>
        <position position="1518"/>
    </location>
</feature>
<dbReference type="Pfam" id="PF02801">
    <property type="entry name" value="Ketoacyl-synt_C"/>
    <property type="match status" value="1"/>
</dbReference>
<dbReference type="SUPFAM" id="SSF52151">
    <property type="entry name" value="FabD/lysophospholipase-like"/>
    <property type="match status" value="1"/>
</dbReference>
<dbReference type="InterPro" id="IPR042104">
    <property type="entry name" value="PKS_dehydratase_sf"/>
</dbReference>
<dbReference type="InterPro" id="IPR014031">
    <property type="entry name" value="Ketoacyl_synth_C"/>
</dbReference>
<dbReference type="SUPFAM" id="SSF47336">
    <property type="entry name" value="ACP-like"/>
    <property type="match status" value="2"/>
</dbReference>
<feature type="domain" description="Carrier" evidence="5">
    <location>
        <begin position="1732"/>
        <end position="1808"/>
    </location>
</feature>
<dbReference type="OrthoDB" id="329835at2759"/>
<feature type="domain" description="PKS/mFAS DH" evidence="7">
    <location>
        <begin position="1298"/>
        <end position="1620"/>
    </location>
</feature>
<name>A0A8T9BN59_9HELO</name>
<dbReference type="Gene3D" id="3.10.129.110">
    <property type="entry name" value="Polyketide synthase dehydratase"/>
    <property type="match status" value="1"/>
</dbReference>
<evidence type="ECO:0000256" key="1">
    <source>
        <dbReference type="ARBA" id="ARBA00022450"/>
    </source>
</evidence>
<evidence type="ECO:0000259" key="7">
    <source>
        <dbReference type="PROSITE" id="PS52019"/>
    </source>
</evidence>
<dbReference type="SUPFAM" id="SSF53901">
    <property type="entry name" value="Thiolase-like"/>
    <property type="match status" value="1"/>
</dbReference>
<dbReference type="Proteomes" id="UP000469559">
    <property type="component" value="Unassembled WGS sequence"/>
</dbReference>
<dbReference type="GO" id="GO:0006633">
    <property type="term" value="P:fatty acid biosynthetic process"/>
    <property type="evidence" value="ECO:0007669"/>
    <property type="project" value="InterPro"/>
</dbReference>
<evidence type="ECO:0000313" key="9">
    <source>
        <dbReference type="Proteomes" id="UP000469559"/>
    </source>
</evidence>
<keyword evidence="3" id="KW-0808">Transferase</keyword>
<keyword evidence="2" id="KW-0597">Phosphoprotein</keyword>
<dbReference type="PROSITE" id="PS00606">
    <property type="entry name" value="KS3_1"/>
    <property type="match status" value="1"/>
</dbReference>
<dbReference type="InterPro" id="IPR032088">
    <property type="entry name" value="SAT"/>
</dbReference>
<evidence type="ECO:0000256" key="3">
    <source>
        <dbReference type="ARBA" id="ARBA00022679"/>
    </source>
</evidence>
<dbReference type="InterPro" id="IPR001031">
    <property type="entry name" value="Thioesterase"/>
</dbReference>
<dbReference type="Pfam" id="PF16073">
    <property type="entry name" value="SAT"/>
    <property type="match status" value="1"/>
</dbReference>
<dbReference type="PANTHER" id="PTHR43775:SF45">
    <property type="entry name" value="CONIDIAL PIGMENT POLYKETIDE SYNTHASE ALB1"/>
    <property type="match status" value="1"/>
</dbReference>
<evidence type="ECO:0000259" key="6">
    <source>
        <dbReference type="PROSITE" id="PS52004"/>
    </source>
</evidence>
<dbReference type="InterPro" id="IPR036736">
    <property type="entry name" value="ACP-like_sf"/>
</dbReference>
<dbReference type="Gene3D" id="1.10.1200.10">
    <property type="entry name" value="ACP-like"/>
    <property type="match status" value="2"/>
</dbReference>
<dbReference type="InterPro" id="IPR009081">
    <property type="entry name" value="PP-bd_ACP"/>
</dbReference>
<dbReference type="InterPro" id="IPR049900">
    <property type="entry name" value="PKS_mFAS_DH"/>
</dbReference>
<dbReference type="InterPro" id="IPR016036">
    <property type="entry name" value="Malonyl_transacylase_ACP-bd"/>
</dbReference>
<dbReference type="Gene3D" id="3.40.47.10">
    <property type="match status" value="1"/>
</dbReference>
<dbReference type="InterPro" id="IPR020806">
    <property type="entry name" value="PKS_PP-bd"/>
</dbReference>
<dbReference type="GO" id="GO:0044550">
    <property type="term" value="P:secondary metabolite biosynthetic process"/>
    <property type="evidence" value="ECO:0007669"/>
    <property type="project" value="TreeGrafter"/>
</dbReference>
<reference evidence="8 9" key="1">
    <citation type="submission" date="2018-05" db="EMBL/GenBank/DDBJ databases">
        <title>Whole genome sequencing for identification of molecular markers to develop diagnostic detection tools for the regulated plant pathogen Lachnellula willkommii.</title>
        <authorList>
            <person name="Giroux E."/>
            <person name="Bilodeau G."/>
        </authorList>
    </citation>
    <scope>NUCLEOTIDE SEQUENCE [LARGE SCALE GENOMIC DNA]</scope>
    <source>
        <strain evidence="8 9">CBS 203.66</strain>
    </source>
</reference>
<dbReference type="GO" id="GO:0031177">
    <property type="term" value="F:phosphopantetheine binding"/>
    <property type="evidence" value="ECO:0007669"/>
    <property type="project" value="InterPro"/>
</dbReference>
<dbReference type="GO" id="GO:0004312">
    <property type="term" value="F:fatty acid synthase activity"/>
    <property type="evidence" value="ECO:0007669"/>
    <property type="project" value="TreeGrafter"/>
</dbReference>
<dbReference type="PROSITE" id="PS52019">
    <property type="entry name" value="PKS_MFAS_DH"/>
    <property type="match status" value="1"/>
</dbReference>
<accession>A0A8T9BN59</accession>
<proteinExistence type="predicted"/>